<evidence type="ECO:0000313" key="2">
    <source>
        <dbReference type="EMBL" id="SFJ43047.1"/>
    </source>
</evidence>
<reference evidence="3" key="1">
    <citation type="submission" date="2016-10" db="EMBL/GenBank/DDBJ databases">
        <authorList>
            <person name="Varghese N."/>
            <person name="Submissions S."/>
        </authorList>
    </citation>
    <scope>NUCLEOTIDE SEQUENCE [LARGE SCALE GENOMIC DNA]</scope>
    <source>
        <strain evidence="3">DSM 28881</strain>
    </source>
</reference>
<keyword evidence="1" id="KW-0812">Transmembrane</keyword>
<evidence type="ECO:0008006" key="4">
    <source>
        <dbReference type="Google" id="ProtNLM"/>
    </source>
</evidence>
<dbReference type="Proteomes" id="UP000199559">
    <property type="component" value="Unassembled WGS sequence"/>
</dbReference>
<accession>A0A1I3RCK3</accession>
<dbReference type="STRING" id="1144750.SAMN05443431_107194"/>
<name>A0A1I3RCK3_9FLAO</name>
<evidence type="ECO:0000256" key="1">
    <source>
        <dbReference type="SAM" id="Phobius"/>
    </source>
</evidence>
<feature type="transmembrane region" description="Helical" evidence="1">
    <location>
        <begin position="113"/>
        <end position="132"/>
    </location>
</feature>
<feature type="transmembrane region" description="Helical" evidence="1">
    <location>
        <begin position="86"/>
        <end position="107"/>
    </location>
</feature>
<feature type="transmembrane region" description="Helical" evidence="1">
    <location>
        <begin position="59"/>
        <end position="79"/>
    </location>
</feature>
<organism evidence="2 3">
    <name type="scientific">Olleya namhaensis</name>
    <dbReference type="NCBI Taxonomy" id="1144750"/>
    <lineage>
        <taxon>Bacteria</taxon>
        <taxon>Pseudomonadati</taxon>
        <taxon>Bacteroidota</taxon>
        <taxon>Flavobacteriia</taxon>
        <taxon>Flavobacteriales</taxon>
        <taxon>Flavobacteriaceae</taxon>
    </lineage>
</organism>
<feature type="transmembrane region" description="Helical" evidence="1">
    <location>
        <begin position="12"/>
        <end position="32"/>
    </location>
</feature>
<evidence type="ECO:0000313" key="3">
    <source>
        <dbReference type="Proteomes" id="UP000199559"/>
    </source>
</evidence>
<protein>
    <recommendedName>
        <fullName evidence="4">Sugar transporter</fullName>
    </recommendedName>
</protein>
<dbReference type="RefSeq" id="WP_090841032.1">
    <property type="nucleotide sequence ID" value="NZ_FORM01000007.1"/>
</dbReference>
<sequence>MTNVTIQKPPMWFLVISIIALVWNALGVFAYLGQSLMTDEMLAQLPEADQQMYANLPSWYIGAFAVAVFAGTIGSLGLVIKKKWAFYVLIISLVAAIAQMYYLAFVLKMANTMTPLIIIVGMALAWLADYATKKGWLS</sequence>
<keyword evidence="1" id="KW-0472">Membrane</keyword>
<proteinExistence type="predicted"/>
<keyword evidence="1" id="KW-1133">Transmembrane helix</keyword>
<keyword evidence="3" id="KW-1185">Reference proteome</keyword>
<dbReference type="EMBL" id="FORM01000007">
    <property type="protein sequence ID" value="SFJ43047.1"/>
    <property type="molecule type" value="Genomic_DNA"/>
</dbReference>
<gene>
    <name evidence="2" type="ORF">SAMN05443431_107194</name>
</gene>
<dbReference type="AlphaFoldDB" id="A0A1I3RCK3"/>